<dbReference type="Pfam" id="PF13175">
    <property type="entry name" value="AAA_15"/>
    <property type="match status" value="1"/>
</dbReference>
<accession>A0ABV2PFM5</accession>
<dbReference type="RefSeq" id="WP_354471037.1">
    <property type="nucleotide sequence ID" value="NZ_JBEPSB010000002.1"/>
</dbReference>
<protein>
    <submittedName>
        <fullName evidence="2">ATP-dependent endonuclease of OLD family</fullName>
    </submittedName>
</protein>
<proteinExistence type="predicted"/>
<dbReference type="GO" id="GO:0004519">
    <property type="term" value="F:endonuclease activity"/>
    <property type="evidence" value="ECO:0007669"/>
    <property type="project" value="UniProtKB-KW"/>
</dbReference>
<reference evidence="2 3" key="1">
    <citation type="submission" date="2024-06" db="EMBL/GenBank/DDBJ databases">
        <title>Sorghum-associated microbial communities from plants grown in Nebraska, USA.</title>
        <authorList>
            <person name="Schachtman D."/>
        </authorList>
    </citation>
    <scope>NUCLEOTIDE SEQUENCE [LARGE SCALE GENOMIC DNA]</scope>
    <source>
        <strain evidence="2 3">736</strain>
    </source>
</reference>
<dbReference type="InterPro" id="IPR051396">
    <property type="entry name" value="Bact_Antivir_Def_Nuclease"/>
</dbReference>
<dbReference type="PANTHER" id="PTHR43581">
    <property type="entry name" value="ATP/GTP PHOSPHATASE"/>
    <property type="match status" value="1"/>
</dbReference>
<keyword evidence="2" id="KW-0378">Hydrolase</keyword>
<gene>
    <name evidence="2" type="ORF">ABIA69_000899</name>
</gene>
<keyword evidence="3" id="KW-1185">Reference proteome</keyword>
<sequence length="587" mass="67891">MLISKASIYGYKNLKQIDLSFNRLVIFIGENNSGKSNLLRAITLPFVNNEIGSVNKNLGWHEINNDLKRNYFDFIEENLDRIKSADLPLEEFQEQIPYVSVKVAFTPEGADEYFVHKWISSINDEILYEIEYHFNVANPAELLQHITQILSDKTATEIKNIQINLLPIEMYQYSINIPSIKEPVAFNDLINFKYNSLSAERDDFSNRNTQLGSQALVKLLHNKLGNEQKVKVEESYGNFFNDLKTVSDLDNVFNWQESTEIDNAKDFFSKITLMPNMPSISSLLNNVKLGIGDEYLHTQGLGYRNLVYLLVMINSLEINQDIALNLLTLEEPEAHLCINNERLLASFINSILNKSNKTQLFISTHSSEFLNKLELKNVTIVKEGAAFSLKAVTEQADLDYLSKKFNLDFLKFLYSRKCILVEGPSEEMLIKAYLNQQYNSLNDIEVLSIHKGFTTMLDIWLKVNHGTTHRIGIIRDFDNQPKAQQRHENYNQYKNVLVTTTTEYTLEPEFVKTEDNYEKLKTYFIEEHGWNEEELKTAEDLSNKWRGAKTDTMLRFCQDIGTDYLKDITLPNHIEKVLKFLQSGVKE</sequence>
<dbReference type="Gene3D" id="3.40.50.300">
    <property type="entry name" value="P-loop containing nucleotide triphosphate hydrolases"/>
    <property type="match status" value="1"/>
</dbReference>
<evidence type="ECO:0000313" key="2">
    <source>
        <dbReference type="EMBL" id="MET4559756.1"/>
    </source>
</evidence>
<name>A0ABV2PFM5_9BACI</name>
<dbReference type="InterPro" id="IPR027417">
    <property type="entry name" value="P-loop_NTPase"/>
</dbReference>
<dbReference type="InterPro" id="IPR041685">
    <property type="entry name" value="AAA_GajA/Old/RecF-like"/>
</dbReference>
<comment type="caution">
    <text evidence="2">The sequence shown here is derived from an EMBL/GenBank/DDBJ whole genome shotgun (WGS) entry which is preliminary data.</text>
</comment>
<dbReference type="PANTHER" id="PTHR43581:SF2">
    <property type="entry name" value="EXCINUCLEASE ATPASE SUBUNIT"/>
    <property type="match status" value="1"/>
</dbReference>
<dbReference type="EMBL" id="JBEPSB010000002">
    <property type="protein sequence ID" value="MET4559756.1"/>
    <property type="molecule type" value="Genomic_DNA"/>
</dbReference>
<organism evidence="2 3">
    <name type="scientific">Lysinibacillus parviboronicapiens</name>
    <dbReference type="NCBI Taxonomy" id="436516"/>
    <lineage>
        <taxon>Bacteria</taxon>
        <taxon>Bacillati</taxon>
        <taxon>Bacillota</taxon>
        <taxon>Bacilli</taxon>
        <taxon>Bacillales</taxon>
        <taxon>Bacillaceae</taxon>
        <taxon>Lysinibacillus</taxon>
    </lineage>
</organism>
<dbReference type="Proteomes" id="UP001549363">
    <property type="component" value="Unassembled WGS sequence"/>
</dbReference>
<feature type="domain" description="Endonuclease GajA/Old nuclease/RecF-like AAA" evidence="1">
    <location>
        <begin position="1"/>
        <end position="369"/>
    </location>
</feature>
<keyword evidence="2" id="KW-0540">Nuclease</keyword>
<dbReference type="SUPFAM" id="SSF52540">
    <property type="entry name" value="P-loop containing nucleoside triphosphate hydrolases"/>
    <property type="match status" value="1"/>
</dbReference>
<evidence type="ECO:0000259" key="1">
    <source>
        <dbReference type="Pfam" id="PF13175"/>
    </source>
</evidence>
<evidence type="ECO:0000313" key="3">
    <source>
        <dbReference type="Proteomes" id="UP001549363"/>
    </source>
</evidence>
<keyword evidence="2" id="KW-0255">Endonuclease</keyword>